<dbReference type="OrthoDB" id="9782022at2"/>
<evidence type="ECO:0000313" key="9">
    <source>
        <dbReference type="Proteomes" id="UP000182719"/>
    </source>
</evidence>
<dbReference type="EMBL" id="FOAP01000003">
    <property type="protein sequence ID" value="SEK89549.1"/>
    <property type="molecule type" value="Genomic_DNA"/>
</dbReference>
<proteinExistence type="inferred from homology"/>
<evidence type="ECO:0000259" key="6">
    <source>
        <dbReference type="Pfam" id="PF04376"/>
    </source>
</evidence>
<dbReference type="Proteomes" id="UP000182719">
    <property type="component" value="Unassembled WGS sequence"/>
</dbReference>
<evidence type="ECO:0000259" key="7">
    <source>
        <dbReference type="Pfam" id="PF04377"/>
    </source>
</evidence>
<feature type="region of interest" description="Disordered" evidence="5">
    <location>
        <begin position="229"/>
        <end position="255"/>
    </location>
</feature>
<dbReference type="Pfam" id="PF04377">
    <property type="entry name" value="ATE_C"/>
    <property type="match status" value="1"/>
</dbReference>
<comment type="catalytic activity">
    <reaction evidence="4">
        <text>N-terminal L-aspartyl-[protein] + L-leucyl-tRNA(Leu) = N-terminal L-leucyl-L-aspartyl-[protein] + tRNA(Leu) + H(+)</text>
        <dbReference type="Rhea" id="RHEA:50420"/>
        <dbReference type="Rhea" id="RHEA-COMP:9613"/>
        <dbReference type="Rhea" id="RHEA-COMP:9622"/>
        <dbReference type="Rhea" id="RHEA-COMP:12669"/>
        <dbReference type="Rhea" id="RHEA-COMP:12674"/>
        <dbReference type="ChEBI" id="CHEBI:15378"/>
        <dbReference type="ChEBI" id="CHEBI:64720"/>
        <dbReference type="ChEBI" id="CHEBI:78442"/>
        <dbReference type="ChEBI" id="CHEBI:78494"/>
        <dbReference type="ChEBI" id="CHEBI:133042"/>
        <dbReference type="EC" id="2.3.2.29"/>
    </reaction>
</comment>
<dbReference type="SUPFAM" id="SSF55729">
    <property type="entry name" value="Acyl-CoA N-acyltransferases (Nat)"/>
    <property type="match status" value="1"/>
</dbReference>
<keyword evidence="9" id="KW-1185">Reference proteome</keyword>
<comment type="catalytic activity">
    <reaction evidence="4">
        <text>N-terminal L-glutamyl-[protein] + L-leucyl-tRNA(Leu) = N-terminal L-leucyl-L-glutamyl-[protein] + tRNA(Leu) + H(+)</text>
        <dbReference type="Rhea" id="RHEA:50412"/>
        <dbReference type="Rhea" id="RHEA-COMP:9613"/>
        <dbReference type="Rhea" id="RHEA-COMP:9622"/>
        <dbReference type="Rhea" id="RHEA-COMP:12664"/>
        <dbReference type="Rhea" id="RHEA-COMP:12668"/>
        <dbReference type="ChEBI" id="CHEBI:15378"/>
        <dbReference type="ChEBI" id="CHEBI:64721"/>
        <dbReference type="ChEBI" id="CHEBI:78442"/>
        <dbReference type="ChEBI" id="CHEBI:78494"/>
        <dbReference type="ChEBI" id="CHEBI:133041"/>
        <dbReference type="EC" id="2.3.2.29"/>
    </reaction>
</comment>
<dbReference type="InterPro" id="IPR030700">
    <property type="entry name" value="N-end_Aminoacyl_Trfase"/>
</dbReference>
<dbReference type="PANTHER" id="PTHR21367:SF1">
    <property type="entry name" value="ARGINYL-TRNA--PROTEIN TRANSFERASE 1"/>
    <property type="match status" value="1"/>
</dbReference>
<dbReference type="GO" id="GO:0004057">
    <property type="term" value="F:arginyl-tRNA--protein transferase activity"/>
    <property type="evidence" value="ECO:0007669"/>
    <property type="project" value="InterPro"/>
</dbReference>
<keyword evidence="3 4" id="KW-0012">Acyltransferase</keyword>
<dbReference type="GO" id="GO:0008914">
    <property type="term" value="F:leucyl-tRNA--protein transferase activity"/>
    <property type="evidence" value="ECO:0007669"/>
    <property type="project" value="UniProtKB-UniRule"/>
</dbReference>
<dbReference type="HAMAP" id="MF_00689">
    <property type="entry name" value="Bpt"/>
    <property type="match status" value="1"/>
</dbReference>
<dbReference type="Pfam" id="PF04376">
    <property type="entry name" value="ATE_N"/>
    <property type="match status" value="1"/>
</dbReference>
<dbReference type="GO" id="GO:0071596">
    <property type="term" value="P:ubiquitin-dependent protein catabolic process via the N-end rule pathway"/>
    <property type="evidence" value="ECO:0007669"/>
    <property type="project" value="InterPro"/>
</dbReference>
<dbReference type="InterPro" id="IPR017138">
    <property type="entry name" value="Asp_Glu_LeuTrfase"/>
</dbReference>
<comment type="similarity">
    <text evidence="4">Belongs to the R-transferase family. Bpt subfamily.</text>
</comment>
<dbReference type="InterPro" id="IPR007472">
    <property type="entry name" value="N-end_Aminoacyl_Trfase_C"/>
</dbReference>
<evidence type="ECO:0000256" key="2">
    <source>
        <dbReference type="ARBA" id="ARBA00022679"/>
    </source>
</evidence>
<evidence type="ECO:0000256" key="3">
    <source>
        <dbReference type="ARBA" id="ARBA00023315"/>
    </source>
</evidence>
<feature type="domain" description="N-end rule aminoacyl transferase C-terminal" evidence="7">
    <location>
        <begin position="102"/>
        <end position="230"/>
    </location>
</feature>
<sequence>MANVHHHSTEPPGPCTYLPEQFSSLEQKLMTDVTPEELGEMLARGWRRFGPVYFRPACLACSECVTLRIPTADFHPNRSQRRARAACAGFRVELAPPRVDAERLALYHAWHGWREHAREWESSELSEREYFLQFAFPHPCARELAWYDDAAEGGPRLIAIGLCDETPGAWSAAYFFFHPDYAHCSLGTANVVKQVEIARARGLSHVYLGYRVQGCASLRYKGHFRPHELLKGSPGPDETPQWIPGQEPAAPSPEE</sequence>
<evidence type="ECO:0000256" key="5">
    <source>
        <dbReference type="SAM" id="MobiDB-lite"/>
    </source>
</evidence>
<protein>
    <recommendedName>
        <fullName evidence="4">Aspartate/glutamate leucyltransferase</fullName>
        <ecNumber evidence="4">2.3.2.29</ecNumber>
    </recommendedName>
</protein>
<dbReference type="GO" id="GO:0005737">
    <property type="term" value="C:cytoplasm"/>
    <property type="evidence" value="ECO:0007669"/>
    <property type="project" value="UniProtKB-SubCell"/>
</dbReference>
<organism evidence="8 9">
    <name type="scientific">Stigmatella aurantiaca</name>
    <dbReference type="NCBI Taxonomy" id="41"/>
    <lineage>
        <taxon>Bacteria</taxon>
        <taxon>Pseudomonadati</taxon>
        <taxon>Myxococcota</taxon>
        <taxon>Myxococcia</taxon>
        <taxon>Myxococcales</taxon>
        <taxon>Cystobacterineae</taxon>
        <taxon>Archangiaceae</taxon>
        <taxon>Stigmatella</taxon>
    </lineage>
</organism>
<name>A0A1H7KRX0_STIAU</name>
<evidence type="ECO:0000256" key="4">
    <source>
        <dbReference type="HAMAP-Rule" id="MF_00689"/>
    </source>
</evidence>
<dbReference type="PANTHER" id="PTHR21367">
    <property type="entry name" value="ARGININE-TRNA-PROTEIN TRANSFERASE 1"/>
    <property type="match status" value="1"/>
</dbReference>
<reference evidence="9" key="1">
    <citation type="submission" date="2016-10" db="EMBL/GenBank/DDBJ databases">
        <authorList>
            <person name="Varghese N."/>
            <person name="Submissions S."/>
        </authorList>
    </citation>
    <scope>NUCLEOTIDE SEQUENCE [LARGE SCALE GENOMIC DNA]</scope>
    <source>
        <strain evidence="9">DSM 17044</strain>
    </source>
</reference>
<feature type="domain" description="N-end aminoacyl transferase N-terminal" evidence="6">
    <location>
        <begin position="14"/>
        <end position="82"/>
    </location>
</feature>
<dbReference type="AlphaFoldDB" id="A0A1H7KRX0"/>
<evidence type="ECO:0000313" key="8">
    <source>
        <dbReference type="EMBL" id="SEK89549.1"/>
    </source>
</evidence>
<keyword evidence="1 4" id="KW-0963">Cytoplasm</keyword>
<dbReference type="InterPro" id="IPR007471">
    <property type="entry name" value="N-end_Aminoacyl_Trfase_N"/>
</dbReference>
<dbReference type="InterPro" id="IPR016181">
    <property type="entry name" value="Acyl_CoA_acyltransferase"/>
</dbReference>
<evidence type="ECO:0000256" key="1">
    <source>
        <dbReference type="ARBA" id="ARBA00022490"/>
    </source>
</evidence>
<accession>A0A1H7KRX0</accession>
<comment type="subcellular location">
    <subcellularLocation>
        <location evidence="4">Cytoplasm</location>
    </subcellularLocation>
</comment>
<keyword evidence="2 4" id="KW-0808">Transferase</keyword>
<comment type="function">
    <text evidence="4">Functions in the N-end rule pathway of protein degradation where it conjugates Leu from its aminoacyl-tRNA to the N-termini of proteins containing an N-terminal aspartate or glutamate.</text>
</comment>
<dbReference type="RefSeq" id="WP_075005646.1">
    <property type="nucleotide sequence ID" value="NZ_FOAP01000003.1"/>
</dbReference>
<dbReference type="EC" id="2.3.2.29" evidence="4"/>
<gene>
    <name evidence="4" type="primary">bpt</name>
    <name evidence="8" type="ORF">SAMN05444354_1037</name>
</gene>